<feature type="compositionally biased region" description="Polar residues" evidence="3">
    <location>
        <begin position="614"/>
        <end position="632"/>
    </location>
</feature>
<evidence type="ECO:0000256" key="1">
    <source>
        <dbReference type="ARBA" id="ARBA00023125"/>
    </source>
</evidence>
<name>A0A9W8YQ37_9PEZI</name>
<dbReference type="GO" id="GO:0000228">
    <property type="term" value="C:nuclear chromosome"/>
    <property type="evidence" value="ECO:0007669"/>
    <property type="project" value="TreeGrafter"/>
</dbReference>
<gene>
    <name evidence="5" type="ORF">N0V93_006670</name>
</gene>
<feature type="compositionally biased region" description="Polar residues" evidence="3">
    <location>
        <begin position="666"/>
        <end position="676"/>
    </location>
</feature>
<accession>A0A9W8YQ37</accession>
<dbReference type="GO" id="GO:0003677">
    <property type="term" value="F:DNA binding"/>
    <property type="evidence" value="ECO:0007669"/>
    <property type="project" value="UniProtKB-KW"/>
</dbReference>
<feature type="compositionally biased region" description="Low complexity" evidence="3">
    <location>
        <begin position="515"/>
        <end position="526"/>
    </location>
</feature>
<dbReference type="OrthoDB" id="4117572at2759"/>
<dbReference type="GO" id="GO:0003700">
    <property type="term" value="F:DNA-binding transcription factor activity"/>
    <property type="evidence" value="ECO:0007669"/>
    <property type="project" value="UniProtKB-UniRule"/>
</dbReference>
<dbReference type="Pfam" id="PF05224">
    <property type="entry name" value="NDT80_PhoG"/>
    <property type="match status" value="1"/>
</dbReference>
<dbReference type="Proteomes" id="UP001140453">
    <property type="component" value="Unassembled WGS sequence"/>
</dbReference>
<feature type="compositionally biased region" description="Polar residues" evidence="3">
    <location>
        <begin position="476"/>
        <end position="495"/>
    </location>
</feature>
<evidence type="ECO:0000259" key="4">
    <source>
        <dbReference type="PROSITE" id="PS51517"/>
    </source>
</evidence>
<keyword evidence="6" id="KW-1185">Reference proteome</keyword>
<dbReference type="InterPro" id="IPR008967">
    <property type="entry name" value="p53-like_TF_DNA-bd_sf"/>
</dbReference>
<dbReference type="InterPro" id="IPR024061">
    <property type="entry name" value="NDT80_DNA-bd_dom"/>
</dbReference>
<evidence type="ECO:0000313" key="6">
    <source>
        <dbReference type="Proteomes" id="UP001140453"/>
    </source>
</evidence>
<feature type="domain" description="NDT80" evidence="4">
    <location>
        <begin position="114"/>
        <end position="350"/>
    </location>
</feature>
<feature type="DNA-binding region" description="NDT80" evidence="2">
    <location>
        <begin position="114"/>
        <end position="350"/>
    </location>
</feature>
<dbReference type="PANTHER" id="PTHR35144:SF4">
    <property type="entry name" value="TRANSCRIPTION FACTOR VIB-1"/>
    <property type="match status" value="1"/>
</dbReference>
<feature type="region of interest" description="Disordered" evidence="3">
    <location>
        <begin position="511"/>
        <end position="558"/>
    </location>
</feature>
<dbReference type="Gene3D" id="2.60.40.1390">
    <property type="entry name" value="NDT80 DNA-binding domain"/>
    <property type="match status" value="2"/>
</dbReference>
<dbReference type="EMBL" id="JAPEVB010000004">
    <property type="protein sequence ID" value="KAJ4389207.1"/>
    <property type="molecule type" value="Genomic_DNA"/>
</dbReference>
<feature type="compositionally biased region" description="Polar residues" evidence="3">
    <location>
        <begin position="584"/>
        <end position="606"/>
    </location>
</feature>
<feature type="region of interest" description="Disordered" evidence="3">
    <location>
        <begin position="28"/>
        <end position="105"/>
    </location>
</feature>
<organism evidence="5 6">
    <name type="scientific">Gnomoniopsis smithogilvyi</name>
    <dbReference type="NCBI Taxonomy" id="1191159"/>
    <lineage>
        <taxon>Eukaryota</taxon>
        <taxon>Fungi</taxon>
        <taxon>Dikarya</taxon>
        <taxon>Ascomycota</taxon>
        <taxon>Pezizomycotina</taxon>
        <taxon>Sordariomycetes</taxon>
        <taxon>Sordariomycetidae</taxon>
        <taxon>Diaporthales</taxon>
        <taxon>Gnomoniaceae</taxon>
        <taxon>Gnomoniopsis</taxon>
    </lineage>
</organism>
<proteinExistence type="predicted"/>
<sequence length="676" mass="73018">MCTATYAVTMAELKEPAHTNLWYGSPVQMSTSRPSHAVETGLSNPASSPHSGRPRQGAWGSVDHHSQYPSYSRYPQDETASDPYDRHQQHSLTSHSSFSSLKRPYSATEQPAYQEIVQDLRDDGSKLGVGHDHKLLSFRKVADKHTIVDNHGRMQQLELTAQLHGMFFLSEMPAPNNDGSVMQPELTCYRRNLFQVSGSLITPRGQMSVITETGESVPVQTTEVTISAIESVDGHPVRLIVIPWKTPPPNSPEVNQGADQEPSSLPLIPFQDDGSETDGEYAVYPIGWRRLQFRIATANNGRRKELQQHFVVHLKVVATLANGSKVVLSEAQTAPIVVRGRSPRNFQARKEIPLLGSSAGSRGQALVETGLGIVAGPLSIKPQEIKARPLNMELPRTAFTFNAPKLPASPMGTMRSNSYPSSWNPGMAPASASSNYPSTTIASDPYQKLPLASSGYSAEPQEMQSHLPTSMPSMQLSMVTSDQPGQQSTAGSTQVPPIRTQYASYVGASAPPPSLSASTTAGSSLSVPRYVDDANPRPTKSPRHPSHPSIQGSISSTESANEYRYGAPTYGSISSASADISPSTTHHATYPSSGASHENSTTSTAQPPRDYYPSSASWTTTAGESSAPTYTNGDHRSSYPYSTDQYKTSGVKTDPHAPPPPVYPGQTMSHYSWNTS</sequence>
<dbReference type="InterPro" id="IPR037141">
    <property type="entry name" value="NDT80_DNA-bd_dom_sf"/>
</dbReference>
<comment type="caution">
    <text evidence="5">The sequence shown here is derived from an EMBL/GenBank/DDBJ whole genome shotgun (WGS) entry which is preliminary data.</text>
</comment>
<dbReference type="PANTHER" id="PTHR35144">
    <property type="entry name" value="MEIOSIS-SPECIFIC TRANSCRIPTION FACTOR NDT80"/>
    <property type="match status" value="1"/>
</dbReference>
<evidence type="ECO:0000313" key="5">
    <source>
        <dbReference type="EMBL" id="KAJ4389207.1"/>
    </source>
</evidence>
<dbReference type="PROSITE" id="PS51517">
    <property type="entry name" value="NDT80"/>
    <property type="match status" value="1"/>
</dbReference>
<feature type="region of interest" description="Disordered" evidence="3">
    <location>
        <begin position="476"/>
        <end position="496"/>
    </location>
</feature>
<evidence type="ECO:0000256" key="3">
    <source>
        <dbReference type="SAM" id="MobiDB-lite"/>
    </source>
</evidence>
<evidence type="ECO:0000256" key="2">
    <source>
        <dbReference type="PROSITE-ProRule" id="PRU00850"/>
    </source>
</evidence>
<feature type="compositionally biased region" description="Polar residues" evidence="3">
    <location>
        <begin position="548"/>
        <end position="558"/>
    </location>
</feature>
<feature type="region of interest" description="Disordered" evidence="3">
    <location>
        <begin position="576"/>
        <end position="676"/>
    </location>
</feature>
<feature type="compositionally biased region" description="Polar residues" evidence="3">
    <location>
        <begin position="639"/>
        <end position="651"/>
    </location>
</feature>
<feature type="compositionally biased region" description="Low complexity" evidence="3">
    <location>
        <begin position="90"/>
        <end position="101"/>
    </location>
</feature>
<dbReference type="AlphaFoldDB" id="A0A9W8YQ37"/>
<protein>
    <recommendedName>
        <fullName evidence="4">NDT80 domain-containing protein</fullName>
    </recommendedName>
</protein>
<dbReference type="SUPFAM" id="SSF49417">
    <property type="entry name" value="p53-like transcription factors"/>
    <property type="match status" value="1"/>
</dbReference>
<dbReference type="InterPro" id="IPR052605">
    <property type="entry name" value="Fungal_trans_regulator"/>
</dbReference>
<reference evidence="5" key="1">
    <citation type="submission" date="2022-10" db="EMBL/GenBank/DDBJ databases">
        <title>Tapping the CABI collections for fungal endophytes: first genome assemblies for Collariella, Neodidymelliopsis, Ascochyta clinopodiicola, Didymella pomorum, Didymosphaeria variabile, Neocosmospora piperis and Neocucurbitaria cava.</title>
        <authorList>
            <person name="Hill R."/>
        </authorList>
    </citation>
    <scope>NUCLEOTIDE SEQUENCE</scope>
    <source>
        <strain evidence="5">IMI 355082</strain>
    </source>
</reference>
<dbReference type="GO" id="GO:0051321">
    <property type="term" value="P:meiotic cell cycle"/>
    <property type="evidence" value="ECO:0007669"/>
    <property type="project" value="TreeGrafter"/>
</dbReference>
<dbReference type="GO" id="GO:0045944">
    <property type="term" value="P:positive regulation of transcription by RNA polymerase II"/>
    <property type="evidence" value="ECO:0007669"/>
    <property type="project" value="TreeGrafter"/>
</dbReference>
<feature type="compositionally biased region" description="Polar residues" evidence="3">
    <location>
        <begin position="41"/>
        <end position="50"/>
    </location>
</feature>
<keyword evidence="1 2" id="KW-0238">DNA-binding</keyword>